<evidence type="ECO:0000313" key="1">
    <source>
        <dbReference type="EMBL" id="GAA5797064.1"/>
    </source>
</evidence>
<protein>
    <submittedName>
        <fullName evidence="1">Uncharacterized protein</fullName>
    </submittedName>
</protein>
<comment type="caution">
    <text evidence="1">The sequence shown here is derived from an EMBL/GenBank/DDBJ whole genome shotgun (WGS) entry which is preliminary data.</text>
</comment>
<sequence length="153" mass="18106">MSFFCIAYHSSVTKVTIFPALASRYYYSTTKELKSHPTTSILDNIIPFRQQDTSPFNQWHETDRQLIKNIQIFAPYLSYHLYDIENNEIYNKYKWKTPEKNAMANALSWMDKKPASITTQDLVVLSFLVKTRSPVQCRRFLQYRIKNKMTGFV</sequence>
<reference evidence="1 2" key="1">
    <citation type="submission" date="2024-04" db="EMBL/GenBank/DDBJ databases">
        <title>genome sequences of Mucor flavus KT1a and Helicostylum pulchrum KT1b strains isolation_sourced from the surface of a dry-aged beef.</title>
        <authorList>
            <person name="Toyotome T."/>
            <person name="Hosono M."/>
            <person name="Torimaru M."/>
            <person name="Fukuda K."/>
            <person name="Mikami N."/>
        </authorList>
    </citation>
    <scope>NUCLEOTIDE SEQUENCE [LARGE SCALE GENOMIC DNA]</scope>
    <source>
        <strain evidence="1 2">KT1b</strain>
    </source>
</reference>
<organism evidence="1 2">
    <name type="scientific">Helicostylum pulchrum</name>
    <dbReference type="NCBI Taxonomy" id="562976"/>
    <lineage>
        <taxon>Eukaryota</taxon>
        <taxon>Fungi</taxon>
        <taxon>Fungi incertae sedis</taxon>
        <taxon>Mucoromycota</taxon>
        <taxon>Mucoromycotina</taxon>
        <taxon>Mucoromycetes</taxon>
        <taxon>Mucorales</taxon>
        <taxon>Mucorineae</taxon>
        <taxon>Mucoraceae</taxon>
        <taxon>Helicostylum</taxon>
    </lineage>
</organism>
<keyword evidence="2" id="KW-1185">Reference proteome</keyword>
<dbReference type="Proteomes" id="UP001476247">
    <property type="component" value="Unassembled WGS sequence"/>
</dbReference>
<evidence type="ECO:0000313" key="2">
    <source>
        <dbReference type="Proteomes" id="UP001476247"/>
    </source>
</evidence>
<proteinExistence type="predicted"/>
<name>A0ABP9XQJ1_9FUNG</name>
<dbReference type="EMBL" id="BAABUJ010000007">
    <property type="protein sequence ID" value="GAA5797064.1"/>
    <property type="molecule type" value="Genomic_DNA"/>
</dbReference>
<accession>A0ABP9XQJ1</accession>
<gene>
    <name evidence="1" type="ORF">HPULCUR_002442</name>
</gene>